<keyword evidence="10" id="KW-1185">Reference proteome</keyword>
<sequence length="376" mass="41074">MEKQYPSSIILAAKLIVLFLTVAIAYFLKSVLVPLMFALVIAIMLFPLCNFLERIKLPRAAASIISVIVATLVLSGLLYFIVHQVIVIGKDGQDIANNFGDIYDKIQSWLESTFGLQPGELIQRIRKEGQESLSGVGKYLTSVFSSAGGTLANGVLVPLYTFFFLYYRDFFKDFLIQAIKGASASKVMNTINKIYHVIQSYLLGLVMVMGIIAVLNTVGLLVMGLEYAWFFGTLAAILILIPYIGVAIGSLVPALFALATMDSPWYALGVIGWFQVVQFLEGNFITPNIVGGKVSLNPLVAIISLLLGGMLFGLGGLILAIPMVAVMKIIFEMTDATKPFSFLIGEPANDHLKRGSYGKLLDKHHLNEEEDDSSSI</sequence>
<feature type="transmembrane region" description="Helical" evidence="8">
    <location>
        <begin position="34"/>
        <end position="52"/>
    </location>
</feature>
<comment type="caution">
    <text evidence="9">The sequence shown here is derived from an EMBL/GenBank/DDBJ whole genome shotgun (WGS) entry which is preliminary data.</text>
</comment>
<keyword evidence="7 8" id="KW-0472">Membrane</keyword>
<accession>A0ABQ1UME0</accession>
<evidence type="ECO:0000256" key="7">
    <source>
        <dbReference type="ARBA" id="ARBA00023136"/>
    </source>
</evidence>
<keyword evidence="3" id="KW-0813">Transport</keyword>
<reference evidence="10" key="1">
    <citation type="journal article" date="2019" name="Int. J. Syst. Evol. Microbiol.">
        <title>The Global Catalogue of Microorganisms (GCM) 10K type strain sequencing project: providing services to taxonomists for standard genome sequencing and annotation.</title>
        <authorList>
            <consortium name="The Broad Institute Genomics Platform"/>
            <consortium name="The Broad Institute Genome Sequencing Center for Infectious Disease"/>
            <person name="Wu L."/>
            <person name="Ma J."/>
        </authorList>
    </citation>
    <scope>NUCLEOTIDE SEQUENCE [LARGE SCALE GENOMIC DNA]</scope>
    <source>
        <strain evidence="10">CGMCC 1.15407</strain>
    </source>
</reference>
<evidence type="ECO:0000256" key="3">
    <source>
        <dbReference type="ARBA" id="ARBA00022448"/>
    </source>
</evidence>
<protein>
    <submittedName>
        <fullName evidence="9">AI-2E family transporter</fullName>
    </submittedName>
</protein>
<feature type="transmembrane region" description="Helical" evidence="8">
    <location>
        <begin position="298"/>
        <end position="331"/>
    </location>
</feature>
<feature type="transmembrane region" description="Helical" evidence="8">
    <location>
        <begin position="143"/>
        <end position="167"/>
    </location>
</feature>
<proteinExistence type="inferred from homology"/>
<dbReference type="PANTHER" id="PTHR21716">
    <property type="entry name" value="TRANSMEMBRANE PROTEIN"/>
    <property type="match status" value="1"/>
</dbReference>
<dbReference type="Proteomes" id="UP000647339">
    <property type="component" value="Unassembled WGS sequence"/>
</dbReference>
<feature type="transmembrane region" description="Helical" evidence="8">
    <location>
        <begin position="201"/>
        <end position="223"/>
    </location>
</feature>
<evidence type="ECO:0000313" key="10">
    <source>
        <dbReference type="Proteomes" id="UP000647339"/>
    </source>
</evidence>
<dbReference type="RefSeq" id="WP_137401997.1">
    <property type="nucleotide sequence ID" value="NZ_BMIU01000003.1"/>
</dbReference>
<comment type="subcellular location">
    <subcellularLocation>
        <location evidence="1">Cell membrane</location>
        <topology evidence="1">Multi-pass membrane protein</topology>
    </subcellularLocation>
</comment>
<feature type="transmembrane region" description="Helical" evidence="8">
    <location>
        <begin position="9"/>
        <end position="28"/>
    </location>
</feature>
<comment type="similarity">
    <text evidence="2">Belongs to the autoinducer-2 exporter (AI-2E) (TC 2.A.86) family.</text>
</comment>
<organism evidence="9 10">
    <name type="scientific">Echinicola rosea</name>
    <dbReference type="NCBI Taxonomy" id="1807691"/>
    <lineage>
        <taxon>Bacteria</taxon>
        <taxon>Pseudomonadati</taxon>
        <taxon>Bacteroidota</taxon>
        <taxon>Cytophagia</taxon>
        <taxon>Cytophagales</taxon>
        <taxon>Cyclobacteriaceae</taxon>
        <taxon>Echinicola</taxon>
    </lineage>
</organism>
<dbReference type="EMBL" id="BMIU01000003">
    <property type="protein sequence ID" value="GGF22611.1"/>
    <property type="molecule type" value="Genomic_DNA"/>
</dbReference>
<keyword evidence="5 8" id="KW-0812">Transmembrane</keyword>
<keyword evidence="6 8" id="KW-1133">Transmembrane helix</keyword>
<evidence type="ECO:0000256" key="6">
    <source>
        <dbReference type="ARBA" id="ARBA00022989"/>
    </source>
</evidence>
<feature type="transmembrane region" description="Helical" evidence="8">
    <location>
        <begin position="265"/>
        <end position="286"/>
    </location>
</feature>
<gene>
    <name evidence="9" type="ORF">GCM10011339_08350</name>
</gene>
<dbReference type="PANTHER" id="PTHR21716:SF53">
    <property type="entry name" value="PERMEASE PERM-RELATED"/>
    <property type="match status" value="1"/>
</dbReference>
<feature type="transmembrane region" description="Helical" evidence="8">
    <location>
        <begin position="64"/>
        <end position="82"/>
    </location>
</feature>
<evidence type="ECO:0000256" key="1">
    <source>
        <dbReference type="ARBA" id="ARBA00004651"/>
    </source>
</evidence>
<keyword evidence="4" id="KW-1003">Cell membrane</keyword>
<evidence type="ECO:0000256" key="4">
    <source>
        <dbReference type="ARBA" id="ARBA00022475"/>
    </source>
</evidence>
<feature type="transmembrane region" description="Helical" evidence="8">
    <location>
        <begin position="229"/>
        <end position="258"/>
    </location>
</feature>
<name>A0ABQ1UME0_9BACT</name>
<evidence type="ECO:0000256" key="8">
    <source>
        <dbReference type="SAM" id="Phobius"/>
    </source>
</evidence>
<evidence type="ECO:0000256" key="5">
    <source>
        <dbReference type="ARBA" id="ARBA00022692"/>
    </source>
</evidence>
<dbReference type="Pfam" id="PF01594">
    <property type="entry name" value="AI-2E_transport"/>
    <property type="match status" value="1"/>
</dbReference>
<evidence type="ECO:0000313" key="9">
    <source>
        <dbReference type="EMBL" id="GGF22611.1"/>
    </source>
</evidence>
<evidence type="ECO:0000256" key="2">
    <source>
        <dbReference type="ARBA" id="ARBA00009773"/>
    </source>
</evidence>
<dbReference type="InterPro" id="IPR002549">
    <property type="entry name" value="AI-2E-like"/>
</dbReference>